<dbReference type="AlphaFoldDB" id="A0AAD1SFZ8"/>
<dbReference type="InterPro" id="IPR045058">
    <property type="entry name" value="GIMA/IAN/Toc"/>
</dbReference>
<dbReference type="EMBL" id="OW240917">
    <property type="protein sequence ID" value="CAH2300808.1"/>
    <property type="molecule type" value="Genomic_DNA"/>
</dbReference>
<evidence type="ECO:0000259" key="4">
    <source>
        <dbReference type="Pfam" id="PF04548"/>
    </source>
</evidence>
<keyword evidence="3" id="KW-0342">GTP-binding</keyword>
<dbReference type="Pfam" id="PF04548">
    <property type="entry name" value="AIG1"/>
    <property type="match status" value="1"/>
</dbReference>
<keyword evidence="2" id="KW-0547">Nucleotide-binding</keyword>
<dbReference type="GO" id="GO:0005525">
    <property type="term" value="F:GTP binding"/>
    <property type="evidence" value="ECO:0007669"/>
    <property type="project" value="UniProtKB-KW"/>
</dbReference>
<dbReference type="SUPFAM" id="SSF52540">
    <property type="entry name" value="P-loop containing nucleoside triphosphate hydrolases"/>
    <property type="match status" value="1"/>
</dbReference>
<evidence type="ECO:0000256" key="1">
    <source>
        <dbReference type="ARBA" id="ARBA00008535"/>
    </source>
</evidence>
<evidence type="ECO:0000313" key="5">
    <source>
        <dbReference type="EMBL" id="CAH2300808.1"/>
    </source>
</evidence>
<dbReference type="Proteomes" id="UP001295444">
    <property type="component" value="Chromosome 06"/>
</dbReference>
<accession>A0AAD1SFZ8</accession>
<organism evidence="5 6">
    <name type="scientific">Pelobates cultripes</name>
    <name type="common">Western spadefoot toad</name>
    <dbReference type="NCBI Taxonomy" id="61616"/>
    <lineage>
        <taxon>Eukaryota</taxon>
        <taxon>Metazoa</taxon>
        <taxon>Chordata</taxon>
        <taxon>Craniata</taxon>
        <taxon>Vertebrata</taxon>
        <taxon>Euteleostomi</taxon>
        <taxon>Amphibia</taxon>
        <taxon>Batrachia</taxon>
        <taxon>Anura</taxon>
        <taxon>Pelobatoidea</taxon>
        <taxon>Pelobatidae</taxon>
        <taxon>Pelobates</taxon>
    </lineage>
</organism>
<dbReference type="InterPro" id="IPR006703">
    <property type="entry name" value="G_AIG1"/>
</dbReference>
<dbReference type="PANTHER" id="PTHR10903:SF103">
    <property type="entry name" value="GTPASE IMAP FAMILY MEMBER GIMD1"/>
    <property type="match status" value="1"/>
</dbReference>
<keyword evidence="6" id="KW-1185">Reference proteome</keyword>
<proteinExistence type="inferred from homology"/>
<protein>
    <submittedName>
        <fullName evidence="5">GTPase IMAP family member GIMD1</fullName>
    </submittedName>
</protein>
<dbReference type="Gene3D" id="3.40.50.300">
    <property type="entry name" value="P-loop containing nucleotide triphosphate hydrolases"/>
    <property type="match status" value="1"/>
</dbReference>
<evidence type="ECO:0000313" key="6">
    <source>
        <dbReference type="Proteomes" id="UP001295444"/>
    </source>
</evidence>
<feature type="domain" description="AIG1-type G" evidence="4">
    <location>
        <begin position="8"/>
        <end position="133"/>
    </location>
</feature>
<evidence type="ECO:0000256" key="2">
    <source>
        <dbReference type="ARBA" id="ARBA00022741"/>
    </source>
</evidence>
<reference evidence="5" key="1">
    <citation type="submission" date="2022-03" db="EMBL/GenBank/DDBJ databases">
        <authorList>
            <person name="Alioto T."/>
            <person name="Alioto T."/>
            <person name="Gomez Garrido J."/>
        </authorList>
    </citation>
    <scope>NUCLEOTIDE SEQUENCE</scope>
</reference>
<dbReference type="InterPro" id="IPR027417">
    <property type="entry name" value="P-loop_NTPase"/>
</dbReference>
<gene>
    <name evidence="5" type="ORF">PECUL_23A000933</name>
</gene>
<name>A0AAD1SFZ8_PELCU</name>
<sequence length="155" mass="17959">MGKELCLRLQVLDTPGSSHSSLEHEEVKHRIKKALSQQFPGGLHMALLVLRADIPFCEEDNQYTVKLAEELLGPTWNDFTTVIFTHGDKLSETCMKEDEYLMSAPKKLLTLLEKVHKKYIFRDPSDKSLQKERAILTSQMFDYVKNNKYQSLHFD</sequence>
<dbReference type="PANTHER" id="PTHR10903">
    <property type="entry name" value="GTPASE, IMAP FAMILY MEMBER-RELATED"/>
    <property type="match status" value="1"/>
</dbReference>
<comment type="similarity">
    <text evidence="1">Belongs to the TRAFAC class TrmE-Era-EngA-EngB-Septin-like GTPase superfamily. AIG1/Toc34/Toc159-like paraseptin GTPase family. IAN subfamily.</text>
</comment>
<evidence type="ECO:0000256" key="3">
    <source>
        <dbReference type="ARBA" id="ARBA00023134"/>
    </source>
</evidence>